<gene>
    <name evidence="1" type="ORF">FYJ55_09845</name>
</gene>
<comment type="caution">
    <text evidence="1">The sequence shown here is derived from an EMBL/GenBank/DDBJ whole genome shotgun (WGS) entry which is preliminary data.</text>
</comment>
<dbReference type="Gene3D" id="1.20.5.2050">
    <property type="match status" value="1"/>
</dbReference>
<sequence length="122" mass="13785">MWKCICDCGNEVVVNAHSLKDGKTRSCGCLNTEVRSSTAKDRFGFVDGTTLSGISSSRKINKNNSTGVRGVSFDKKRNKWVAQITFQRKNHCLGRFDKKEDAIKARLEGEERFFGKYRKDGK</sequence>
<dbReference type="Proteomes" id="UP000434241">
    <property type="component" value="Unassembled WGS sequence"/>
</dbReference>
<organism evidence="1 2">
    <name type="scientific">Holdemanella porci</name>
    <dbReference type="NCBI Taxonomy" id="2652276"/>
    <lineage>
        <taxon>Bacteria</taxon>
        <taxon>Bacillati</taxon>
        <taxon>Bacillota</taxon>
        <taxon>Erysipelotrichia</taxon>
        <taxon>Erysipelotrichales</taxon>
        <taxon>Erysipelotrichaceae</taxon>
        <taxon>Holdemanella</taxon>
    </lineage>
</organism>
<keyword evidence="2" id="KW-1185">Reference proteome</keyword>
<dbReference type="GO" id="GO:0003677">
    <property type="term" value="F:DNA binding"/>
    <property type="evidence" value="ECO:0007669"/>
    <property type="project" value="InterPro"/>
</dbReference>
<protein>
    <submittedName>
        <fullName evidence="1">AP2 domain-containing protein</fullName>
    </submittedName>
</protein>
<name>A0A6N7VJX9_9FIRM</name>
<dbReference type="EMBL" id="VUMR01000076">
    <property type="protein sequence ID" value="MSS57152.1"/>
    <property type="molecule type" value="Genomic_DNA"/>
</dbReference>
<dbReference type="AlphaFoldDB" id="A0A6N7VJX9"/>
<proteinExistence type="predicted"/>
<evidence type="ECO:0000313" key="1">
    <source>
        <dbReference type="EMBL" id="MSS57152.1"/>
    </source>
</evidence>
<dbReference type="InterPro" id="IPR016177">
    <property type="entry name" value="DNA-bd_dom_sf"/>
</dbReference>
<accession>A0A6N7VJX9</accession>
<evidence type="ECO:0000313" key="2">
    <source>
        <dbReference type="Proteomes" id="UP000434241"/>
    </source>
</evidence>
<reference evidence="1 2" key="1">
    <citation type="submission" date="2019-08" db="EMBL/GenBank/DDBJ databases">
        <title>In-depth cultivation of the pig gut microbiome towards novel bacterial diversity and tailored functional studies.</title>
        <authorList>
            <person name="Wylensek D."/>
            <person name="Hitch T.C.A."/>
            <person name="Clavel T."/>
        </authorList>
    </citation>
    <scope>NUCLEOTIDE SEQUENCE [LARGE SCALE GENOMIC DNA]</scope>
    <source>
        <strain evidence="1 2">LKV-472-APC-3</strain>
    </source>
</reference>
<dbReference type="SUPFAM" id="SSF54171">
    <property type="entry name" value="DNA-binding domain"/>
    <property type="match status" value="1"/>
</dbReference>